<comment type="caution">
    <text evidence="1">The sequence shown here is derived from an EMBL/GenBank/DDBJ whole genome shotgun (WGS) entry which is preliminary data.</text>
</comment>
<gene>
    <name evidence="1" type="ORF">IZO911_LOCUS21605</name>
</gene>
<organism evidence="1 2">
    <name type="scientific">Adineta steineri</name>
    <dbReference type="NCBI Taxonomy" id="433720"/>
    <lineage>
        <taxon>Eukaryota</taxon>
        <taxon>Metazoa</taxon>
        <taxon>Spiralia</taxon>
        <taxon>Gnathifera</taxon>
        <taxon>Rotifera</taxon>
        <taxon>Eurotatoria</taxon>
        <taxon>Bdelloidea</taxon>
        <taxon>Adinetida</taxon>
        <taxon>Adinetidae</taxon>
        <taxon>Adineta</taxon>
    </lineage>
</organism>
<protein>
    <submittedName>
        <fullName evidence="1">Uncharacterized protein</fullName>
    </submittedName>
</protein>
<accession>A0A814M4L2</accession>
<dbReference type="Proteomes" id="UP000663860">
    <property type="component" value="Unassembled WGS sequence"/>
</dbReference>
<evidence type="ECO:0000313" key="1">
    <source>
        <dbReference type="EMBL" id="CAF1074474.1"/>
    </source>
</evidence>
<reference evidence="1" key="1">
    <citation type="submission" date="2021-02" db="EMBL/GenBank/DDBJ databases">
        <authorList>
            <person name="Nowell W R."/>
        </authorList>
    </citation>
    <scope>NUCLEOTIDE SEQUENCE</scope>
</reference>
<name>A0A814M4L2_9BILA</name>
<dbReference type="AlphaFoldDB" id="A0A814M4L2"/>
<evidence type="ECO:0000313" key="2">
    <source>
        <dbReference type="Proteomes" id="UP000663860"/>
    </source>
</evidence>
<proteinExistence type="predicted"/>
<sequence length="247" mass="29592">MFNCTYIHVHCKSVLFYYTWPPSSSSINLTRSFRIKFSNDKDLNECLKLLRDYFPINIYSPNDFTIRIESTQPTKSYSLFFNETKDTLALEQSTTMNIRTDFIRQYLSTYIWLMFNCTYIHVHCKSVLFYYTWPPSSSSINLTRSFRIKFSNDKDLNECLKLLRDYFPINIYSPNDFTSRIESTQPTKSYSLFFNETKDTLALEQSTTMNIRTDFIRQYLSTCMMDPMFFIYVNRNEELLKKMLIDK</sequence>
<dbReference type="EMBL" id="CAJNOE010000234">
    <property type="protein sequence ID" value="CAF1074474.1"/>
    <property type="molecule type" value="Genomic_DNA"/>
</dbReference>